<reference evidence="1 2" key="1">
    <citation type="journal article" date="2019" name="Sci. Rep.">
        <title>Orb-weaving spider Araneus ventricosus genome elucidates the spidroin gene catalogue.</title>
        <authorList>
            <person name="Kono N."/>
            <person name="Nakamura H."/>
            <person name="Ohtoshi R."/>
            <person name="Moran D.A.P."/>
            <person name="Shinohara A."/>
            <person name="Yoshida Y."/>
            <person name="Fujiwara M."/>
            <person name="Mori M."/>
            <person name="Tomita M."/>
            <person name="Arakawa K."/>
        </authorList>
    </citation>
    <scope>NUCLEOTIDE SEQUENCE [LARGE SCALE GENOMIC DNA]</scope>
</reference>
<organism evidence="1 2">
    <name type="scientific">Araneus ventricosus</name>
    <name type="common">Orbweaver spider</name>
    <name type="synonym">Epeira ventricosa</name>
    <dbReference type="NCBI Taxonomy" id="182803"/>
    <lineage>
        <taxon>Eukaryota</taxon>
        <taxon>Metazoa</taxon>
        <taxon>Ecdysozoa</taxon>
        <taxon>Arthropoda</taxon>
        <taxon>Chelicerata</taxon>
        <taxon>Arachnida</taxon>
        <taxon>Araneae</taxon>
        <taxon>Araneomorphae</taxon>
        <taxon>Entelegynae</taxon>
        <taxon>Araneoidea</taxon>
        <taxon>Araneidae</taxon>
        <taxon>Araneus</taxon>
    </lineage>
</organism>
<evidence type="ECO:0000313" key="2">
    <source>
        <dbReference type="Proteomes" id="UP000499080"/>
    </source>
</evidence>
<dbReference type="Proteomes" id="UP000499080">
    <property type="component" value="Unassembled WGS sequence"/>
</dbReference>
<evidence type="ECO:0000313" key="1">
    <source>
        <dbReference type="EMBL" id="GBM06145.1"/>
    </source>
</evidence>
<dbReference type="EMBL" id="BGPR01000223">
    <property type="protein sequence ID" value="GBM06145.1"/>
    <property type="molecule type" value="Genomic_DNA"/>
</dbReference>
<comment type="caution">
    <text evidence="1">The sequence shown here is derived from an EMBL/GenBank/DDBJ whole genome shotgun (WGS) entry which is preliminary data.</text>
</comment>
<sequence>MNDSGRYDSSSTEAGVLVAHHRATARHLPKEVRTITGGGTQSSTVTIPTGEIYNSDHKTICETHASCSFNLSRNDYYRRKDYRRKSRFPFKEFRPKFGTKLLFWCEDHTPNFIHLARSALVSSSSMTDRTPPHVPVLATIAVPSPVGWTWDRKTDFLSRSEMLRFIKISK</sequence>
<dbReference type="AlphaFoldDB" id="A0A4Y2CS86"/>
<keyword evidence="2" id="KW-1185">Reference proteome</keyword>
<accession>A0A4Y2CS86</accession>
<proteinExistence type="predicted"/>
<gene>
    <name evidence="1" type="ORF">AVEN_265201_1</name>
</gene>
<protein>
    <submittedName>
        <fullName evidence="1">Uncharacterized protein</fullName>
    </submittedName>
</protein>
<name>A0A4Y2CS86_ARAVE</name>